<keyword evidence="8" id="KW-0233">DNA recombination</keyword>
<dbReference type="FunFam" id="3.30.70.270:FF:000063">
    <property type="entry name" value="Zinc knuckle domaincontaining protein"/>
    <property type="match status" value="1"/>
</dbReference>
<feature type="region of interest" description="Disordered" evidence="9">
    <location>
        <begin position="329"/>
        <end position="364"/>
    </location>
</feature>
<dbReference type="SUPFAM" id="SSF50630">
    <property type="entry name" value="Acid proteases"/>
    <property type="match status" value="1"/>
</dbReference>
<dbReference type="InterPro" id="IPR043128">
    <property type="entry name" value="Rev_trsase/Diguanyl_cyclase"/>
</dbReference>
<dbReference type="InterPro" id="IPR000477">
    <property type="entry name" value="RT_dom"/>
</dbReference>
<evidence type="ECO:0000259" key="12">
    <source>
        <dbReference type="PROSITE" id="PS50994"/>
    </source>
</evidence>
<dbReference type="InterPro" id="IPR021109">
    <property type="entry name" value="Peptidase_aspartic_dom_sf"/>
</dbReference>
<dbReference type="GO" id="GO:0003676">
    <property type="term" value="F:nucleic acid binding"/>
    <property type="evidence" value="ECO:0007669"/>
    <property type="project" value="InterPro"/>
</dbReference>
<dbReference type="SUPFAM" id="SSF56672">
    <property type="entry name" value="DNA/RNA polymerases"/>
    <property type="match status" value="1"/>
</dbReference>
<dbReference type="InterPro" id="IPR036397">
    <property type="entry name" value="RNaseH_sf"/>
</dbReference>
<dbReference type="PANTHER" id="PTHR48475">
    <property type="entry name" value="RIBONUCLEASE H"/>
    <property type="match status" value="1"/>
</dbReference>
<dbReference type="GO" id="GO:0004523">
    <property type="term" value="F:RNA-DNA hybrid ribonuclease activity"/>
    <property type="evidence" value="ECO:0007669"/>
    <property type="project" value="InterPro"/>
</dbReference>
<evidence type="ECO:0000256" key="9">
    <source>
        <dbReference type="SAM" id="MobiDB-lite"/>
    </source>
</evidence>
<accession>Q6WAY3</accession>
<dbReference type="Pfam" id="PF03732">
    <property type="entry name" value="Retrotrans_gag"/>
    <property type="match status" value="1"/>
</dbReference>
<evidence type="ECO:0000256" key="2">
    <source>
        <dbReference type="ARBA" id="ARBA00022679"/>
    </source>
</evidence>
<protein>
    <recommendedName>
        <fullName evidence="1">RNA-directed DNA polymerase</fullName>
        <ecNumber evidence="1">2.7.7.49</ecNumber>
    </recommendedName>
</protein>
<evidence type="ECO:0000313" key="13">
    <source>
        <dbReference type="EMBL" id="AAQ82037.1"/>
    </source>
</evidence>
<keyword evidence="4" id="KW-0540">Nuclease</keyword>
<dbReference type="SMR" id="Q6WAY3"/>
<dbReference type="Gene3D" id="3.30.420.10">
    <property type="entry name" value="Ribonuclease H-like superfamily/Ribonuclease H"/>
    <property type="match status" value="2"/>
</dbReference>
<dbReference type="InterPro" id="IPR012337">
    <property type="entry name" value="RNaseH-like_sf"/>
</dbReference>
<dbReference type="InterPro" id="IPR041588">
    <property type="entry name" value="Integrase_H2C2"/>
</dbReference>
<dbReference type="EMBL" id="AY299398">
    <property type="protein sequence ID" value="AAQ82037.1"/>
    <property type="molecule type" value="Genomic_DNA"/>
</dbReference>
<dbReference type="GO" id="GO:0004190">
    <property type="term" value="F:aspartic-type endopeptidase activity"/>
    <property type="evidence" value="ECO:0007669"/>
    <property type="project" value="InterPro"/>
</dbReference>
<keyword evidence="2" id="KW-0808">Transferase</keyword>
<dbReference type="InterPro" id="IPR001969">
    <property type="entry name" value="Aspartic_peptidase_AS"/>
</dbReference>
<dbReference type="PANTHER" id="PTHR48475:SF1">
    <property type="entry name" value="RNASE H TYPE-1 DOMAIN-CONTAINING PROTEIN"/>
    <property type="match status" value="1"/>
</dbReference>
<dbReference type="Pfam" id="PF13456">
    <property type="entry name" value="RVT_3"/>
    <property type="match status" value="1"/>
</dbReference>
<dbReference type="CDD" id="cd09279">
    <property type="entry name" value="RNase_HI_like"/>
    <property type="match status" value="1"/>
</dbReference>
<evidence type="ECO:0000256" key="3">
    <source>
        <dbReference type="ARBA" id="ARBA00022695"/>
    </source>
</evidence>
<dbReference type="FunFam" id="3.30.420.10:FF:000032">
    <property type="entry name" value="Retrovirus-related Pol polyprotein from transposon 297-like Protein"/>
    <property type="match status" value="1"/>
</dbReference>
<dbReference type="EC" id="2.7.7.49" evidence="1"/>
<dbReference type="GO" id="GO:0006508">
    <property type="term" value="P:proteolysis"/>
    <property type="evidence" value="ECO:0007669"/>
    <property type="project" value="InterPro"/>
</dbReference>
<dbReference type="CDD" id="cd01647">
    <property type="entry name" value="RT_LTR"/>
    <property type="match status" value="1"/>
</dbReference>
<feature type="region of interest" description="Disordered" evidence="9">
    <location>
        <begin position="377"/>
        <end position="410"/>
    </location>
</feature>
<feature type="domain" description="Integrase catalytic" evidence="12">
    <location>
        <begin position="1970"/>
        <end position="2131"/>
    </location>
</feature>
<evidence type="ECO:0000256" key="8">
    <source>
        <dbReference type="ARBA" id="ARBA00023172"/>
    </source>
</evidence>
<evidence type="ECO:0000259" key="11">
    <source>
        <dbReference type="PROSITE" id="PS50879"/>
    </source>
</evidence>
<evidence type="ECO:0000256" key="4">
    <source>
        <dbReference type="ARBA" id="ARBA00022722"/>
    </source>
</evidence>
<dbReference type="GO" id="GO:0006310">
    <property type="term" value="P:DNA recombination"/>
    <property type="evidence" value="ECO:0007669"/>
    <property type="project" value="UniProtKB-KW"/>
</dbReference>
<feature type="domain" description="RNase H type-1" evidence="11">
    <location>
        <begin position="1682"/>
        <end position="1811"/>
    </location>
</feature>
<keyword evidence="3" id="KW-0548">Nucleotidyltransferase</keyword>
<evidence type="ECO:0000259" key="10">
    <source>
        <dbReference type="PROSITE" id="PS50878"/>
    </source>
</evidence>
<dbReference type="InterPro" id="IPR041373">
    <property type="entry name" value="RT_RNaseH"/>
</dbReference>
<dbReference type="Gene3D" id="3.10.10.10">
    <property type="entry name" value="HIV Type 1 Reverse Transcriptase, subunit A, domain 1"/>
    <property type="match status" value="1"/>
</dbReference>
<keyword evidence="7" id="KW-0695">RNA-directed DNA polymerase</keyword>
<dbReference type="GO" id="GO:0015074">
    <property type="term" value="P:DNA integration"/>
    <property type="evidence" value="ECO:0007669"/>
    <property type="project" value="InterPro"/>
</dbReference>
<dbReference type="PROSITE" id="PS00141">
    <property type="entry name" value="ASP_PROTEASE"/>
    <property type="match status" value="1"/>
</dbReference>
<sequence length="2262" mass="255828">MDQVQTELAEMRANMAQFMHMMQGVAQGQEELRALVQRQEAVTPPPNQALPEGNPVHDTPAAAIPVNNYAVGEELMGIRVDGQPIAPDAANARVIHAPARNRIPIVDRQEDLFTMFSEDEDIPGRNDARDRKVDALAEKIRAMECQNSLGFDVTNMGLVEGLRIPYKFKAPSFDKYNGTSCPRTHVQAYYRKISAYTDDEKMWMYFFQDSLSGASLDWYMELKSDSIRCWRDLGEAFLRQYKHNMDMAPSRTQLQSLCQKSNESFKEYAQRWRELAARVQPPMLERELTDMFIGTLQGVFMDRMGSCPFGSFSDVVICGERTESLIKTGKIQDVGSSSSKKPFAGAPRRREGETNAVQHRRDQNRIEYRQAAAVTIPAPQPRQQQQQRVQQPQQQQQQRPYQPRQRMPDRRFDSLPMSYAELLPELLRLGLVELCTMAPPTVLPPGYDANVRCDFHSGAPGHHTEKCRALQHKVQDLIDANAINFAPVPNVVNNPMPQHGGHRVNNIEGKEAEDLVDNVDDVQTSLLVVKSRLLNEGVYSGCDEDCLGCAESENGCDQLRAGIQGMMDEGCLQFSRAVKDRGTVSTITIYFKPSEGHGQRVVSAPATNGTPVTIPVPVTISAPTTIVASGRRAVENSRAVPWKYDNAYRSNRRVESQTKPVNQTPVTIGLANRVPATVGPAVDNVGGPGGFTRSGRLFAPQPLRDNNAEALAKAKGKQAVVEEEPVQKEAPEGSFEKDVEEFMKMIKKSDYKIVDQLNQTPSKISILSLLLCSEAHRNALLKMLNLAYVPQEISVNQLEGVMANVSTRHGVGFTNLDLPPEGRNHNKALHITMECKGAVLSHVLVDTGSSLNVLPKQILKKIDVEGFVLTPSDLIVRAFDRSKRSVCGEVTLPVKIGPEVFDIIFYVMDIQPAYSCLLGRPWIHAAGAVSSTLHQKLKYVWNGQIVTVCGEEEILVSHLSSFKYVEVDGEIHETLCQVFETVALEKVAYAEQRKPGVSITSYKQAKEVVDSGKAEGWGKMVDLPVKEDKFGVGYEPLQAEQNGQAGPSTFTSAGLMNHGDVSATGSEDCDSDCDLDNWVRPCAPGGSINNWTAEEVVQVTLLTESDLMAFTMNGSVIAQYDFDNPIYQAEEESEEDCELPAELVRLLKQEERVIQPHQEELEVVNLGTEDATREIKIGAALEDSVKRRLIEMLREYVEIFAWSYQDMPGLDTDIVVHRLPLREGCPSVKQKLRRTSPDMATKIKEEVQKQWDAGFLAVTSYPPWMANIVPVPKKDGKVRMCVDYRDLNRASPKDDFPLPHIDVLVDNTAQSSVFSFMDGFSGYNQIKMAPEDMEKTTFITPWGTFCYKVMPFGLKNAGATYQRAMTTLFHDMMHKEIEVYVDDMIAKSQTEEEHLVNLQKLFDRLRKFKLRLNPNKCTFGVRSGKLLGFIVSEKGIEVDPAKVKAIQEMPEPKTEKQVRGFLGRLNYIARFISHLTATCEPIFKLLRKNQAIKWNDDCQKAFDKIKEYLQKPPILIPPVPGRPLIMYLSVTENSMGCVLGRHDESGRKEHAIYYLSKKFTDCETRYSLLEKTCCALAWAARRLRQYMLNHTTLLISKMDPVKYIFEKPALTGRVARWQMILTEYDIQYTSQKAIKGSILSDYLAEQPIEDYQPMMFEFPDEDIMYLKMKDCKEPLVEEGPDPDDKWTLMFDGAVNMNGNGVGAVLINPKGAHMPFSARLTFDVTNNEAEYEACIMGIEEAIDLRIKTLDIFGDSALVVNQVNGDWNTNQPHLIPYRDYTRRILTFFKKVKLYHVPRDENQMADALATLSSMIKVNWWNHVPHVAVNRLERPAYVFAAESVVIDEKPWYYDIKNFLKTQEYPEGASKNDKKTLRRLAGSFYLNQDDVLYKRNFDMVLLRCMDRPEADMLMQEVHEGSFGTHAGGHAMAKKLLRAGYYWMTMESDCFKYARKCHKCQIYADRVHVPPSPLNVMNSPWPFAMWGIDMIGKIEPTASNGHRFILVAIDYFTKWVEAASYANITKQVVTRFIKKEIICRYGVPERIITDNGSNLNNKMMKELCKDFKIEHHNSSPYRPKMNGAVEAANKNIKKIVRKMVVTYKDWHEMLPFALHGYRTSVRTSTGATPYSLVYGMEAVLPVEVEIPSLRVLLDVKLDEAEWIRTRFNELSLIEERRLAVVCHGQLYQRRMKRAFDQKVRPRSYQIGDLVLKRILPPGTDNRGKWTPNYEGPYVVKKVFSGGALMLTTMDGEDFPSPVNSDVVKKYFA</sequence>
<name>Q6WAY3_PEA</name>
<dbReference type="InterPro" id="IPR005162">
    <property type="entry name" value="Retrotrans_gag_dom"/>
</dbReference>
<dbReference type="PROSITE" id="PS50878">
    <property type="entry name" value="RT_POL"/>
    <property type="match status" value="1"/>
</dbReference>
<feature type="compositionally biased region" description="Low complexity" evidence="9">
    <location>
        <begin position="381"/>
        <end position="405"/>
    </location>
</feature>
<evidence type="ECO:0000256" key="6">
    <source>
        <dbReference type="ARBA" id="ARBA00022801"/>
    </source>
</evidence>
<evidence type="ECO:0000256" key="1">
    <source>
        <dbReference type="ARBA" id="ARBA00012493"/>
    </source>
</evidence>
<dbReference type="Pfam" id="PF17917">
    <property type="entry name" value="RT_RNaseH"/>
    <property type="match status" value="1"/>
</dbReference>
<keyword evidence="5" id="KW-0255">Endonuclease</keyword>
<proteinExistence type="predicted"/>
<dbReference type="PROSITE" id="PS50994">
    <property type="entry name" value="INTEGRASE"/>
    <property type="match status" value="1"/>
</dbReference>
<dbReference type="Pfam" id="PF00078">
    <property type="entry name" value="RVT_1"/>
    <property type="match status" value="1"/>
</dbReference>
<dbReference type="InterPro" id="IPR002156">
    <property type="entry name" value="RNaseH_domain"/>
</dbReference>
<dbReference type="Gene3D" id="3.30.70.270">
    <property type="match status" value="2"/>
</dbReference>
<dbReference type="PROSITE" id="PS50879">
    <property type="entry name" value="RNASE_H_1"/>
    <property type="match status" value="1"/>
</dbReference>
<dbReference type="InterPro" id="IPR043502">
    <property type="entry name" value="DNA/RNA_pol_sf"/>
</dbReference>
<dbReference type="Gene3D" id="2.40.70.10">
    <property type="entry name" value="Acid Proteases"/>
    <property type="match status" value="1"/>
</dbReference>
<dbReference type="Pfam" id="PF17921">
    <property type="entry name" value="Integrase_H2C2"/>
    <property type="match status" value="1"/>
</dbReference>
<dbReference type="SUPFAM" id="SSF53098">
    <property type="entry name" value="Ribonuclease H-like"/>
    <property type="match status" value="2"/>
</dbReference>
<organism evidence="13">
    <name type="scientific">Pisum sativum</name>
    <name type="common">Garden pea</name>
    <name type="synonym">Lathyrus oleraceus</name>
    <dbReference type="NCBI Taxonomy" id="3888"/>
    <lineage>
        <taxon>Eukaryota</taxon>
        <taxon>Viridiplantae</taxon>
        <taxon>Streptophyta</taxon>
        <taxon>Embryophyta</taxon>
        <taxon>Tracheophyta</taxon>
        <taxon>Spermatophyta</taxon>
        <taxon>Magnoliopsida</taxon>
        <taxon>eudicotyledons</taxon>
        <taxon>Gunneridae</taxon>
        <taxon>Pentapetalae</taxon>
        <taxon>rosids</taxon>
        <taxon>fabids</taxon>
        <taxon>Fabales</taxon>
        <taxon>Fabaceae</taxon>
        <taxon>Papilionoideae</taxon>
        <taxon>50 kb inversion clade</taxon>
        <taxon>NPAAA clade</taxon>
        <taxon>Hologalegina</taxon>
        <taxon>IRL clade</taxon>
        <taxon>Fabeae</taxon>
        <taxon>Lathyrus</taxon>
    </lineage>
</organism>
<dbReference type="CDD" id="cd00303">
    <property type="entry name" value="retropepsin_like"/>
    <property type="match status" value="1"/>
</dbReference>
<dbReference type="Pfam" id="PF00665">
    <property type="entry name" value="rve"/>
    <property type="match status" value="1"/>
</dbReference>
<feature type="domain" description="Reverse transcriptase" evidence="10">
    <location>
        <begin position="1252"/>
        <end position="1431"/>
    </location>
</feature>
<reference evidence="13" key="1">
    <citation type="journal article" date="2003" name="Plant Mol. Biol.">
        <title>Highly abundant pea LTR retrotransposon Ogre is constitutively transcribed and partially spliced.</title>
        <authorList>
            <person name="Neumann P."/>
            <person name="Pozarkova D."/>
            <person name="Macas J."/>
        </authorList>
    </citation>
    <scope>NUCLEOTIDE SEQUENCE</scope>
</reference>
<feature type="compositionally biased region" description="Basic and acidic residues" evidence="9">
    <location>
        <begin position="348"/>
        <end position="364"/>
    </location>
</feature>
<dbReference type="InterPro" id="IPR001584">
    <property type="entry name" value="Integrase_cat-core"/>
</dbReference>
<evidence type="ECO:0000256" key="7">
    <source>
        <dbReference type="ARBA" id="ARBA00022918"/>
    </source>
</evidence>
<dbReference type="GO" id="GO:0003964">
    <property type="term" value="F:RNA-directed DNA polymerase activity"/>
    <property type="evidence" value="ECO:0007669"/>
    <property type="project" value="UniProtKB-KW"/>
</dbReference>
<keyword evidence="6" id="KW-0378">Hydrolase</keyword>
<evidence type="ECO:0000256" key="5">
    <source>
        <dbReference type="ARBA" id="ARBA00022759"/>
    </source>
</evidence>
<dbReference type="Gene3D" id="1.10.340.70">
    <property type="match status" value="1"/>
</dbReference>